<organism evidence="2 3">
    <name type="scientific">Eumeta variegata</name>
    <name type="common">Bagworm moth</name>
    <name type="synonym">Eumeta japonica</name>
    <dbReference type="NCBI Taxonomy" id="151549"/>
    <lineage>
        <taxon>Eukaryota</taxon>
        <taxon>Metazoa</taxon>
        <taxon>Ecdysozoa</taxon>
        <taxon>Arthropoda</taxon>
        <taxon>Hexapoda</taxon>
        <taxon>Insecta</taxon>
        <taxon>Pterygota</taxon>
        <taxon>Neoptera</taxon>
        <taxon>Endopterygota</taxon>
        <taxon>Lepidoptera</taxon>
        <taxon>Glossata</taxon>
        <taxon>Ditrysia</taxon>
        <taxon>Tineoidea</taxon>
        <taxon>Psychidae</taxon>
        <taxon>Oiketicinae</taxon>
        <taxon>Eumeta</taxon>
    </lineage>
</organism>
<dbReference type="Proteomes" id="UP000299102">
    <property type="component" value="Unassembled WGS sequence"/>
</dbReference>
<evidence type="ECO:0000313" key="2">
    <source>
        <dbReference type="EMBL" id="GBP57942.1"/>
    </source>
</evidence>
<reference evidence="2 3" key="1">
    <citation type="journal article" date="2019" name="Commun. Biol.">
        <title>The bagworm genome reveals a unique fibroin gene that provides high tensile strength.</title>
        <authorList>
            <person name="Kono N."/>
            <person name="Nakamura H."/>
            <person name="Ohtoshi R."/>
            <person name="Tomita M."/>
            <person name="Numata K."/>
            <person name="Arakawa K."/>
        </authorList>
    </citation>
    <scope>NUCLEOTIDE SEQUENCE [LARGE SCALE GENOMIC DNA]</scope>
</reference>
<keyword evidence="3" id="KW-1185">Reference proteome</keyword>
<dbReference type="AlphaFoldDB" id="A0A4C1X4N3"/>
<evidence type="ECO:0000256" key="1">
    <source>
        <dbReference type="SAM" id="MobiDB-lite"/>
    </source>
</evidence>
<accession>A0A4C1X4N3</accession>
<feature type="region of interest" description="Disordered" evidence="1">
    <location>
        <begin position="1"/>
        <end position="40"/>
    </location>
</feature>
<comment type="caution">
    <text evidence="2">The sequence shown here is derived from an EMBL/GenBank/DDBJ whole genome shotgun (WGS) entry which is preliminary data.</text>
</comment>
<sequence>MARSQSKVPDTMGSPRGLESERWLGHASPSTKGVGKEEKNPLWAVHAPGHTVMSSARDYPMGVFLSRHLGIGGYVDWITSTLQHELKLRKALRKTREAHRIDDL</sequence>
<gene>
    <name evidence="2" type="ORF">EVAR_40802_1</name>
</gene>
<protein>
    <submittedName>
        <fullName evidence="2">Uncharacterized protein</fullName>
    </submittedName>
</protein>
<dbReference type="EMBL" id="BGZK01000723">
    <property type="protein sequence ID" value="GBP57942.1"/>
    <property type="molecule type" value="Genomic_DNA"/>
</dbReference>
<proteinExistence type="predicted"/>
<name>A0A4C1X4N3_EUMVA</name>
<evidence type="ECO:0000313" key="3">
    <source>
        <dbReference type="Proteomes" id="UP000299102"/>
    </source>
</evidence>